<accession>A0A915D0T9</accession>
<reference evidence="6" key="1">
    <citation type="submission" date="2022-11" db="UniProtKB">
        <authorList>
            <consortium name="WormBaseParasite"/>
        </authorList>
    </citation>
    <scope>IDENTIFICATION</scope>
</reference>
<dbReference type="EC" id="3.4.19.12" evidence="2"/>
<dbReference type="PROSITE" id="PS50235">
    <property type="entry name" value="USP_3"/>
    <property type="match status" value="1"/>
</dbReference>
<evidence type="ECO:0000256" key="3">
    <source>
        <dbReference type="SAM" id="MobiDB-lite"/>
    </source>
</evidence>
<dbReference type="InterPro" id="IPR050185">
    <property type="entry name" value="Ub_carboxyl-term_hydrolase"/>
</dbReference>
<dbReference type="AlphaFoldDB" id="A0A915D0T9"/>
<dbReference type="Pfam" id="PF00443">
    <property type="entry name" value="UCH"/>
    <property type="match status" value="1"/>
</dbReference>
<feature type="region of interest" description="Disordered" evidence="3">
    <location>
        <begin position="112"/>
        <end position="162"/>
    </location>
</feature>
<dbReference type="Proteomes" id="UP000887574">
    <property type="component" value="Unplaced"/>
</dbReference>
<feature type="compositionally biased region" description="Polar residues" evidence="3">
    <location>
        <begin position="1021"/>
        <end position="1030"/>
    </location>
</feature>
<evidence type="ECO:0000259" key="4">
    <source>
        <dbReference type="PROSITE" id="PS50235"/>
    </source>
</evidence>
<feature type="compositionally biased region" description="Polar residues" evidence="3">
    <location>
        <begin position="1047"/>
        <end position="1089"/>
    </location>
</feature>
<comment type="catalytic activity">
    <reaction evidence="1">
        <text>Thiol-dependent hydrolysis of ester, thioester, amide, peptide and isopeptide bonds formed by the C-terminal Gly of ubiquitin (a 76-residue protein attached to proteins as an intracellular targeting signal).</text>
        <dbReference type="EC" id="3.4.19.12"/>
    </reaction>
</comment>
<dbReference type="PROSITE" id="PS00973">
    <property type="entry name" value="USP_2"/>
    <property type="match status" value="1"/>
</dbReference>
<feature type="domain" description="USP" evidence="4">
    <location>
        <begin position="345"/>
        <end position="961"/>
    </location>
</feature>
<organism evidence="5 6">
    <name type="scientific">Ditylenchus dipsaci</name>
    <dbReference type="NCBI Taxonomy" id="166011"/>
    <lineage>
        <taxon>Eukaryota</taxon>
        <taxon>Metazoa</taxon>
        <taxon>Ecdysozoa</taxon>
        <taxon>Nematoda</taxon>
        <taxon>Chromadorea</taxon>
        <taxon>Rhabditida</taxon>
        <taxon>Tylenchina</taxon>
        <taxon>Tylenchomorpha</taxon>
        <taxon>Sphaerularioidea</taxon>
        <taxon>Anguinidae</taxon>
        <taxon>Anguininae</taxon>
        <taxon>Ditylenchus</taxon>
    </lineage>
</organism>
<feature type="region of interest" description="Disordered" evidence="3">
    <location>
        <begin position="1021"/>
        <end position="1109"/>
    </location>
</feature>
<name>A0A915D0T9_9BILA</name>
<dbReference type="InterPro" id="IPR028889">
    <property type="entry name" value="USP"/>
</dbReference>
<sequence>MERYYYKTERPLPYNHFEPDPEQFYPRNSSLRGFEQVDKFLKNTHNDEFFTPAMPLSTSASSYLERPLRSGVEHSASHYSQQPSKVRIDDFAISGAGVSASPPSQNILYADEEERKSVPPPASRDYPQPYENQRALPESNLDNYVDRPTYSPHYNFSREEKRRKSSAFKSLRSFLKKHLRFSSQAAGNNYSDSMHGKKISTASLYGASSSRTMAAMKPPLSSSSTYNINGVGSARLRTDEALTAPLARAQSFSSSKYRTQRESAERIPASTKLDTAAPSSSTTGQYLSSDRSSSSIKALATPKLSCRREQEPAPKIPTRSSSAIPPPINRESKRKFIHVSTPCVLGILNHGNTCYMNAILQCLACIDRFAIYFVCQHFNNFSSSSTNNHNNNQNSSITANSITSTLALTLQNLWFNTNSDAPCLKLLRLIANANPHFQISCQQDAQESLIWLLDRIHEEIKDDHLSRLSNSSVKFHKSEEELASDALRRVSGSNRSAIMDLFRAQFRSSMECGACGFFNLTFDPYMTVSLSVPQPKSSKACNVTFIPFFNGRELVRYKISLLSQACPTCISHIKEKIMGSLGGSADNAIACQFSNNGQCHFLANDLQLGSEKAEKLDDFSLVEIPRLSQEQELQDLVVAVITHVVGFVPNGGRRGNPYTVVISRQWSYERISRYIIEKGTPFMFSKAYFPLQSDFRLLIQHSSEGVIYLDNAISMPLFNEHVNRTVNNRHSGVLKIMVEWSSTAGYEFLRQDPEPIINDYTFFKDTNGNDGATSSAVTLLNLLQDYIKTEVVGDWRCPKCFESSSGKKELKFHSMPPVLVFHLKRFELLNDGATKKVESRVQIPLEALDMSPYICNPDSRHSTLVRSGTSKEKVASVQQKDNGIAYRKPANDINKQEYPLYDLVGVVHHFGERTNSGHYTATTRNPVDNRWRTFDDIKVTFTNPSDIRSSTNAYLLFYERRSDSSKLTGSASWFPYSVPESILSLYTNSSNDLLKSNSHPPPDYENNGLEDGVTVSGSSTFYTGPTSSTLRSEKKTSNGMPIKTMARGSSSQDLVNQSPARSKSYQALEPSVSSSRVSFKNRLGNNDILTASRLGSDRPLNYPPPSYRR</sequence>
<dbReference type="GO" id="GO:0016579">
    <property type="term" value="P:protein deubiquitination"/>
    <property type="evidence" value="ECO:0007669"/>
    <property type="project" value="InterPro"/>
</dbReference>
<dbReference type="InterPro" id="IPR001394">
    <property type="entry name" value="Peptidase_C19_UCH"/>
</dbReference>
<proteinExistence type="predicted"/>
<feature type="region of interest" description="Disordered" evidence="3">
    <location>
        <begin position="247"/>
        <end position="328"/>
    </location>
</feature>
<dbReference type="Gene3D" id="3.90.70.10">
    <property type="entry name" value="Cysteine proteinases"/>
    <property type="match status" value="2"/>
</dbReference>
<dbReference type="CDD" id="cd02257">
    <property type="entry name" value="Peptidase_C19"/>
    <property type="match status" value="1"/>
</dbReference>
<evidence type="ECO:0000313" key="6">
    <source>
        <dbReference type="WBParaSite" id="jg14627"/>
    </source>
</evidence>
<dbReference type="SUPFAM" id="SSF54001">
    <property type="entry name" value="Cysteine proteinases"/>
    <property type="match status" value="1"/>
</dbReference>
<protein>
    <recommendedName>
        <fullName evidence="2">ubiquitinyl hydrolase 1</fullName>
        <ecNumber evidence="2">3.4.19.12</ecNumber>
    </recommendedName>
</protein>
<dbReference type="PROSITE" id="PS00972">
    <property type="entry name" value="USP_1"/>
    <property type="match status" value="1"/>
</dbReference>
<dbReference type="InterPro" id="IPR018200">
    <property type="entry name" value="USP_CS"/>
</dbReference>
<dbReference type="PANTHER" id="PTHR21646">
    <property type="entry name" value="UBIQUITIN CARBOXYL-TERMINAL HYDROLASE"/>
    <property type="match status" value="1"/>
</dbReference>
<dbReference type="GO" id="GO:0004843">
    <property type="term" value="F:cysteine-type deubiquitinase activity"/>
    <property type="evidence" value="ECO:0007669"/>
    <property type="project" value="UniProtKB-EC"/>
</dbReference>
<evidence type="ECO:0000256" key="1">
    <source>
        <dbReference type="ARBA" id="ARBA00000707"/>
    </source>
</evidence>
<feature type="compositionally biased region" description="Polar residues" evidence="3">
    <location>
        <begin position="277"/>
        <end position="296"/>
    </location>
</feature>
<evidence type="ECO:0000313" key="5">
    <source>
        <dbReference type="Proteomes" id="UP000887574"/>
    </source>
</evidence>
<dbReference type="PANTHER" id="PTHR21646:SF14">
    <property type="entry name" value="FI05488P"/>
    <property type="match status" value="1"/>
</dbReference>
<dbReference type="WBParaSite" id="jg14627">
    <property type="protein sequence ID" value="jg14627"/>
    <property type="gene ID" value="jg14627"/>
</dbReference>
<evidence type="ECO:0000256" key="2">
    <source>
        <dbReference type="ARBA" id="ARBA00012759"/>
    </source>
</evidence>
<dbReference type="InterPro" id="IPR038765">
    <property type="entry name" value="Papain-like_cys_pep_sf"/>
</dbReference>
<keyword evidence="5" id="KW-1185">Reference proteome</keyword>